<reference evidence="1 2" key="1">
    <citation type="journal article" date="2010" name="Nat. Commun.">
        <title>The complete sequence of the smallest known nuclear genome from the microsporidian Encephalitozoon intestinalis.</title>
        <authorList>
            <person name="Corradi N."/>
            <person name="Pombert J.-F."/>
            <person name="Farinelli L."/>
            <person name="Didier E.S."/>
            <person name="Keeling P.J."/>
        </authorList>
    </citation>
    <scope>NUCLEOTIDE SEQUENCE [LARGE SCALE GENOMIC DNA]</scope>
    <source>
        <strain evidence="1 2">ATCC 50506</strain>
    </source>
</reference>
<name>E0S6B2_ENCIT</name>
<evidence type="ECO:0000313" key="2">
    <source>
        <dbReference type="Proteomes" id="UP000002313"/>
    </source>
</evidence>
<protein>
    <submittedName>
        <fullName evidence="1">Uncharacterized protein</fullName>
    </submittedName>
</protein>
<dbReference type="GeneID" id="9698817"/>
<dbReference type="KEGG" id="ein:Eint_031040"/>
<gene>
    <name evidence="1" type="ORF">Eint_031040</name>
</gene>
<sequence>MTDRTGPPLRILSDSLRKFRYISGAMFYGRREVSLIEVAGVCVHRDGKLARMLDFCGEVLIETGGQEIFLDLAYLLVCRVYMKDGRMNLCCKSARRLGIFEEMFFWAEASNLRRSLKYNRNRH</sequence>
<dbReference type="EMBL" id="CP001944">
    <property type="protein sequence ID" value="ADM11247.1"/>
    <property type="molecule type" value="Genomic_DNA"/>
</dbReference>
<dbReference type="AlphaFoldDB" id="E0S6B2"/>
<keyword evidence="2" id="KW-1185">Reference proteome</keyword>
<dbReference type="HOGENOM" id="CLU_2015252_0_0_1"/>
<dbReference type="VEuPathDB" id="MicrosporidiaDB:Eint_031040"/>
<dbReference type="Proteomes" id="UP000002313">
    <property type="component" value="Chromosome III"/>
</dbReference>
<dbReference type="RefSeq" id="XP_003072607.1">
    <property type="nucleotide sequence ID" value="XM_003072561.1"/>
</dbReference>
<accession>E0S6B2</accession>
<proteinExistence type="predicted"/>
<dbReference type="OrthoDB" id="2190174at2759"/>
<reference evidence="1 2" key="2">
    <citation type="journal article" date="2012" name="Proc. Natl. Acad. Sci. U.S.A.">
        <title>Gain and loss of multiple functionally related, horizontally transferred genes in the reduced genomes of two microsporidian parasites.</title>
        <authorList>
            <person name="Pombert J.-F."/>
            <person name="Selman M."/>
            <person name="Burki F."/>
            <person name="Bardell F.T."/>
            <person name="Farinelli L."/>
            <person name="Solter L.F."/>
            <person name="Whitman D.W."/>
            <person name="Weiss L.M."/>
            <person name="Corradi N."/>
            <person name="Keeling P.J."/>
        </authorList>
    </citation>
    <scope>NUCLEOTIDE SEQUENCE [LARGE SCALE GENOMIC DNA]</scope>
    <source>
        <strain evidence="1 2">ATCC 50506</strain>
    </source>
</reference>
<evidence type="ECO:0000313" key="1">
    <source>
        <dbReference type="EMBL" id="ADM11247.1"/>
    </source>
</evidence>
<organism evidence="1 2">
    <name type="scientific">Encephalitozoon intestinalis (strain ATCC 50506)</name>
    <name type="common">Microsporidian parasite</name>
    <name type="synonym">Septata intestinalis</name>
    <dbReference type="NCBI Taxonomy" id="876142"/>
    <lineage>
        <taxon>Eukaryota</taxon>
        <taxon>Fungi</taxon>
        <taxon>Fungi incertae sedis</taxon>
        <taxon>Microsporidia</taxon>
        <taxon>Unikaryonidae</taxon>
        <taxon>Encephalitozoon</taxon>
    </lineage>
</organism>